<dbReference type="SUPFAM" id="SSF53474">
    <property type="entry name" value="alpha/beta-Hydrolases"/>
    <property type="match status" value="1"/>
</dbReference>
<dbReference type="GO" id="GO:0005634">
    <property type="term" value="C:nucleus"/>
    <property type="evidence" value="ECO:0007669"/>
    <property type="project" value="TreeGrafter"/>
</dbReference>
<reference evidence="3 4" key="1">
    <citation type="submission" date="2014-02" db="EMBL/GenBank/DDBJ databases">
        <title>The genome sequence of Colletotrichum nymphaeae SA-01.</title>
        <authorList>
            <person name="Baroncelli R."/>
            <person name="Thon M.R."/>
        </authorList>
    </citation>
    <scope>NUCLEOTIDE SEQUENCE [LARGE SCALE GENOMIC DNA]</scope>
    <source>
        <strain evidence="3 4">SA-01</strain>
    </source>
</reference>
<dbReference type="GO" id="GO:0019748">
    <property type="term" value="P:secondary metabolic process"/>
    <property type="evidence" value="ECO:0007669"/>
    <property type="project" value="TreeGrafter"/>
</dbReference>
<dbReference type="InterPro" id="IPR050593">
    <property type="entry name" value="LovG"/>
</dbReference>
<dbReference type="PANTHER" id="PTHR48070:SF7">
    <property type="entry name" value="SERINE HYDROLASE FSH DOMAIN-CONTAINING PROTEIN-RELATED"/>
    <property type="match status" value="1"/>
</dbReference>
<protein>
    <recommendedName>
        <fullName evidence="2">Serine hydrolase domain-containing protein</fullName>
    </recommendedName>
</protein>
<dbReference type="Gene3D" id="3.40.50.1820">
    <property type="entry name" value="alpha/beta hydrolase"/>
    <property type="match status" value="1"/>
</dbReference>
<sequence length="282" mass="31831">MPCRILCLHGMGINSQIFASQTESFRSLLPSDYDFTFVDGPTTCKPEVAIAKVYPGPYLCWYRTPTTESVTAAHHHVKSIMAENGSFDGIMGFSQVSFTRSVPSVSYEALILTNLALENPSAPPLFKFAILIGSPLPFSHSLMYGIDTRDYFGVSYNMDCSVLARYNRPNKVPTYLITPDRYLKDDDDDKDFDRTEEACQQPTAAMFYQMFHSTSDEVRMDIPTVHIFGRRDPWYLHSKDVLQLACAERASVLEHCYGHEVPRHLSEEICDLIESAVALVKV</sequence>
<evidence type="ECO:0000313" key="4">
    <source>
        <dbReference type="Proteomes" id="UP000070054"/>
    </source>
</evidence>
<comment type="caution">
    <text evidence="3">The sequence shown here is derived from an EMBL/GenBank/DDBJ whole genome shotgun (WGS) entry which is preliminary data.</text>
</comment>
<dbReference type="EMBL" id="JEMN01001239">
    <property type="protein sequence ID" value="KXH43240.1"/>
    <property type="molecule type" value="Genomic_DNA"/>
</dbReference>
<evidence type="ECO:0000256" key="1">
    <source>
        <dbReference type="ARBA" id="ARBA00022801"/>
    </source>
</evidence>
<dbReference type="InterPro" id="IPR029058">
    <property type="entry name" value="AB_hydrolase_fold"/>
</dbReference>
<dbReference type="Proteomes" id="UP000070054">
    <property type="component" value="Unassembled WGS sequence"/>
</dbReference>
<dbReference type="PANTHER" id="PTHR48070">
    <property type="entry name" value="ESTERASE OVCA2"/>
    <property type="match status" value="1"/>
</dbReference>
<keyword evidence="4" id="KW-1185">Reference proteome</keyword>
<proteinExistence type="predicted"/>
<evidence type="ECO:0000259" key="2">
    <source>
        <dbReference type="Pfam" id="PF03959"/>
    </source>
</evidence>
<feature type="domain" description="Serine hydrolase" evidence="2">
    <location>
        <begin position="3"/>
        <end position="264"/>
    </location>
</feature>
<accession>A0A135T515</accession>
<gene>
    <name evidence="3" type="ORF">CNYM01_03215</name>
</gene>
<dbReference type="InterPro" id="IPR005645">
    <property type="entry name" value="FSH-like_dom"/>
</dbReference>
<dbReference type="GO" id="GO:0016787">
    <property type="term" value="F:hydrolase activity"/>
    <property type="evidence" value="ECO:0007669"/>
    <property type="project" value="UniProtKB-KW"/>
</dbReference>
<organism evidence="3 4">
    <name type="scientific">Colletotrichum nymphaeae SA-01</name>
    <dbReference type="NCBI Taxonomy" id="1460502"/>
    <lineage>
        <taxon>Eukaryota</taxon>
        <taxon>Fungi</taxon>
        <taxon>Dikarya</taxon>
        <taxon>Ascomycota</taxon>
        <taxon>Pezizomycotina</taxon>
        <taxon>Sordariomycetes</taxon>
        <taxon>Hypocreomycetidae</taxon>
        <taxon>Glomerellales</taxon>
        <taxon>Glomerellaceae</taxon>
        <taxon>Colletotrichum</taxon>
        <taxon>Colletotrichum acutatum species complex</taxon>
    </lineage>
</organism>
<dbReference type="Pfam" id="PF03959">
    <property type="entry name" value="FSH1"/>
    <property type="match status" value="1"/>
</dbReference>
<name>A0A135T515_9PEZI</name>
<keyword evidence="1" id="KW-0378">Hydrolase</keyword>
<evidence type="ECO:0000313" key="3">
    <source>
        <dbReference type="EMBL" id="KXH43240.1"/>
    </source>
</evidence>
<dbReference type="AlphaFoldDB" id="A0A135T515"/>
<dbReference type="OrthoDB" id="414698at2759"/>
<dbReference type="GO" id="GO:0005737">
    <property type="term" value="C:cytoplasm"/>
    <property type="evidence" value="ECO:0007669"/>
    <property type="project" value="TreeGrafter"/>
</dbReference>